<name>A0A9Q0HHN5_9MAGN</name>
<comment type="caution">
    <text evidence="1">The sequence shown here is derived from an EMBL/GenBank/DDBJ whole genome shotgun (WGS) entry which is preliminary data.</text>
</comment>
<reference evidence="1" key="1">
    <citation type="journal article" date="2023" name="Plant J.">
        <title>The genome of the king protea, Protea cynaroides.</title>
        <authorList>
            <person name="Chang J."/>
            <person name="Duong T.A."/>
            <person name="Schoeman C."/>
            <person name="Ma X."/>
            <person name="Roodt D."/>
            <person name="Barker N."/>
            <person name="Li Z."/>
            <person name="Van de Peer Y."/>
            <person name="Mizrachi E."/>
        </authorList>
    </citation>
    <scope>NUCLEOTIDE SEQUENCE</scope>
    <source>
        <tissue evidence="1">Young leaves</tissue>
    </source>
</reference>
<gene>
    <name evidence="1" type="ORF">NE237_016822</name>
</gene>
<protein>
    <submittedName>
        <fullName evidence="1">Uncharacterized protein</fullName>
    </submittedName>
</protein>
<dbReference type="OrthoDB" id="1741022at2759"/>
<dbReference type="EMBL" id="JAMYWD010000007">
    <property type="protein sequence ID" value="KAJ4964973.1"/>
    <property type="molecule type" value="Genomic_DNA"/>
</dbReference>
<proteinExistence type="predicted"/>
<keyword evidence="2" id="KW-1185">Reference proteome</keyword>
<evidence type="ECO:0000313" key="1">
    <source>
        <dbReference type="EMBL" id="KAJ4964973.1"/>
    </source>
</evidence>
<accession>A0A9Q0HHN5</accession>
<sequence length="150" mass="16219">MRNSNASRRSLALTSRPLNLTGAEIYSLSLSRNPTTRGSNFNNADFYSMMGCQGFPAKHSNFGLANLYSVLSSMGPTPRSSKLEEICAPGSQALSSPSFGFYPVVPPATTYYPAPSPVLILSLCSHSCNLSCFFAMSCSILIKHRYNTLS</sequence>
<dbReference type="Proteomes" id="UP001141806">
    <property type="component" value="Unassembled WGS sequence"/>
</dbReference>
<evidence type="ECO:0000313" key="2">
    <source>
        <dbReference type="Proteomes" id="UP001141806"/>
    </source>
</evidence>
<dbReference type="AlphaFoldDB" id="A0A9Q0HHN5"/>
<organism evidence="1 2">
    <name type="scientific">Protea cynaroides</name>
    <dbReference type="NCBI Taxonomy" id="273540"/>
    <lineage>
        <taxon>Eukaryota</taxon>
        <taxon>Viridiplantae</taxon>
        <taxon>Streptophyta</taxon>
        <taxon>Embryophyta</taxon>
        <taxon>Tracheophyta</taxon>
        <taxon>Spermatophyta</taxon>
        <taxon>Magnoliopsida</taxon>
        <taxon>Proteales</taxon>
        <taxon>Proteaceae</taxon>
        <taxon>Protea</taxon>
    </lineage>
</organism>